<reference evidence="2 3" key="1">
    <citation type="journal article" date="2015" name="Int. J. Syst. Evol. Microbiol.">
        <title>Amycolatopsis rhabdoformis sp. nov., an actinomycete isolated from a tropical forest soil.</title>
        <authorList>
            <person name="Souza W.R."/>
            <person name="Silva R.E."/>
            <person name="Goodfellow M."/>
            <person name="Busarakam K."/>
            <person name="Figueiro F.S."/>
            <person name="Ferreira D."/>
            <person name="Rodrigues-Filho E."/>
            <person name="Moraes L.A.B."/>
            <person name="Zucchi T.D."/>
        </authorList>
    </citation>
    <scope>NUCLEOTIDE SEQUENCE [LARGE SCALE GENOMIC DNA]</scope>
    <source>
        <strain evidence="2 3">NCIMB 14900</strain>
    </source>
</reference>
<sequence length="391" mass="42010">MLTSAGLTWPTGRSRRSTVEAQFGSTRADLIHAALTTGDPLADAVVDEIGEHGRDVRIALGAGLEHGLGSLTDPPAAVAALLKDAEATPDYVDDTLLDEGSRPYFTKPAAVTAISLSAGALVRSYQSPSISTVLAITGRLVDGAPRRLYETAQWLTAAMLPGSLRVGEPGYVGTLQVRILHASMRRLARTRGYDEAALGAPINQVDLARTWMDFTLTSLSAEQLMGFDITPAEQNSFYRYWWYVGHLMGVAPELVEGITNNAEARRVDDLLQTVTGPLIPESAVLTEATIASLGARLHELVNVPERVAVSGLRSLTRRIHGAGLSRELSVPRTPLTDRVLSAAVPLVAARRARLRANPEAWDRAVRTNIEAARTRAANPDGRTGYQTHATE</sequence>
<gene>
    <name evidence="2" type="ORF">VSH64_10090</name>
</gene>
<keyword evidence="3" id="KW-1185">Reference proteome</keyword>
<dbReference type="RefSeq" id="WP_326835260.1">
    <property type="nucleotide sequence ID" value="NZ_CP142149.1"/>
</dbReference>
<dbReference type="InterPro" id="IPR018713">
    <property type="entry name" value="MPAB/Lcp_cat_dom"/>
</dbReference>
<dbReference type="PANTHER" id="PTHR37539:SF1">
    <property type="entry name" value="ER-BOUND OXYGENASE MPAB_MPAB'_RUBBER OXYGENASE CATALYTIC DOMAIN-CONTAINING PROTEIN"/>
    <property type="match status" value="1"/>
</dbReference>
<evidence type="ECO:0000313" key="2">
    <source>
        <dbReference type="EMBL" id="WSE32453.1"/>
    </source>
</evidence>
<dbReference type="EC" id="1.-.-.-" evidence="2"/>
<feature type="domain" description="ER-bound oxygenase mpaB/mpaB'/Rubber oxygenase catalytic" evidence="1">
    <location>
        <begin position="114"/>
        <end position="348"/>
    </location>
</feature>
<evidence type="ECO:0000259" key="1">
    <source>
        <dbReference type="Pfam" id="PF09995"/>
    </source>
</evidence>
<protein>
    <submittedName>
        <fullName evidence="2">Oxygenase MpaB family protein</fullName>
        <ecNumber evidence="2">1.-.-.-</ecNumber>
    </submittedName>
</protein>
<organism evidence="2 3">
    <name type="scientific">Amycolatopsis rhabdoformis</name>
    <dbReference type="NCBI Taxonomy" id="1448059"/>
    <lineage>
        <taxon>Bacteria</taxon>
        <taxon>Bacillati</taxon>
        <taxon>Actinomycetota</taxon>
        <taxon>Actinomycetes</taxon>
        <taxon>Pseudonocardiales</taxon>
        <taxon>Pseudonocardiaceae</taxon>
        <taxon>Amycolatopsis</taxon>
    </lineage>
</organism>
<dbReference type="EMBL" id="CP142149">
    <property type="protein sequence ID" value="WSE32453.1"/>
    <property type="molecule type" value="Genomic_DNA"/>
</dbReference>
<dbReference type="Pfam" id="PF09995">
    <property type="entry name" value="MPAB_Lcp_cat"/>
    <property type="match status" value="1"/>
</dbReference>
<dbReference type="InterPro" id="IPR037473">
    <property type="entry name" value="Lcp-like"/>
</dbReference>
<accession>A0ABZ1IFH3</accession>
<dbReference type="Proteomes" id="UP001330812">
    <property type="component" value="Chromosome"/>
</dbReference>
<proteinExistence type="predicted"/>
<name>A0ABZ1IFH3_9PSEU</name>
<keyword evidence="2" id="KW-0560">Oxidoreductase</keyword>
<evidence type="ECO:0000313" key="3">
    <source>
        <dbReference type="Proteomes" id="UP001330812"/>
    </source>
</evidence>
<dbReference type="PANTHER" id="PTHR37539">
    <property type="entry name" value="SECRETED PROTEIN-RELATED"/>
    <property type="match status" value="1"/>
</dbReference>
<dbReference type="GO" id="GO:0016491">
    <property type="term" value="F:oxidoreductase activity"/>
    <property type="evidence" value="ECO:0007669"/>
    <property type="project" value="UniProtKB-KW"/>
</dbReference>